<reference evidence="4 5" key="1">
    <citation type="submission" date="2024-02" db="EMBL/GenBank/DDBJ databases">
        <title>A Gaetbulibacter species isolated from tidal flats and genomic insights of their niches.</title>
        <authorList>
            <person name="Ye Y."/>
        </authorList>
    </citation>
    <scope>NUCLEOTIDE SEQUENCE [LARGE SCALE GENOMIC DNA]</scope>
    <source>
        <strain evidence="4 5">KEM-8</strain>
    </source>
</reference>
<name>A0ABW7MY15_9FLAO</name>
<keyword evidence="5" id="KW-1185">Reference proteome</keyword>
<dbReference type="RefSeq" id="WP_395439270.1">
    <property type="nucleotide sequence ID" value="NZ_JBAWKC010000005.1"/>
</dbReference>
<dbReference type="Pfam" id="PF00483">
    <property type="entry name" value="NTP_transferase"/>
    <property type="match status" value="1"/>
</dbReference>
<dbReference type="Gene3D" id="3.90.550.10">
    <property type="entry name" value="Spore Coat Polysaccharide Biosynthesis Protein SpsA, Chain A"/>
    <property type="match status" value="1"/>
</dbReference>
<sequence length="289" mass="32947">MHDTIIILAGGASSRMKNSTDVELGDDLAIQANTRAKSLISLDITGRPVMDYLLFNAKRAGYKRIYIVIGENENLIKEFYGDKSNGNNFHGLIINYAIQYIPAFREKPFGTADALSQAIKQYPELRTKTYTVCNSDNLYSVIALEKLRNSRHNNALVSYDRDALQFNMERIARFALVYIDENGFLKDIIEKPSIEDSELYKDKLGKLQVSMNIFKFDGNLFTDYVENCPVNEIRNEKELPTALLNMVKDNSKSVHAIPISEHVPDLTSKEDIAILKEYLAKHYSNMNWN</sequence>
<dbReference type="PANTHER" id="PTHR43584:SF8">
    <property type="entry name" value="N-ACETYLMURAMATE ALPHA-1-PHOSPHATE URIDYLYLTRANSFERASE"/>
    <property type="match status" value="1"/>
</dbReference>
<dbReference type="SUPFAM" id="SSF53448">
    <property type="entry name" value="Nucleotide-diphospho-sugar transferases"/>
    <property type="match status" value="1"/>
</dbReference>
<proteinExistence type="predicted"/>
<dbReference type="InterPro" id="IPR050065">
    <property type="entry name" value="GlmU-like"/>
</dbReference>
<dbReference type="InterPro" id="IPR005835">
    <property type="entry name" value="NTP_transferase_dom"/>
</dbReference>
<keyword evidence="1" id="KW-0808">Transferase</keyword>
<gene>
    <name evidence="4" type="ORF">V8G56_14975</name>
</gene>
<keyword evidence="2" id="KW-0548">Nucleotidyltransferase</keyword>
<organism evidence="4 5">
    <name type="scientific">Gaetbulibacter aquiaggeris</name>
    <dbReference type="NCBI Taxonomy" id="1735373"/>
    <lineage>
        <taxon>Bacteria</taxon>
        <taxon>Pseudomonadati</taxon>
        <taxon>Bacteroidota</taxon>
        <taxon>Flavobacteriia</taxon>
        <taxon>Flavobacteriales</taxon>
        <taxon>Flavobacteriaceae</taxon>
        <taxon>Gaetbulibacter</taxon>
    </lineage>
</organism>
<accession>A0ABW7MY15</accession>
<evidence type="ECO:0000256" key="2">
    <source>
        <dbReference type="ARBA" id="ARBA00022695"/>
    </source>
</evidence>
<evidence type="ECO:0000313" key="5">
    <source>
        <dbReference type="Proteomes" id="UP001610104"/>
    </source>
</evidence>
<dbReference type="Proteomes" id="UP001610104">
    <property type="component" value="Unassembled WGS sequence"/>
</dbReference>
<dbReference type="EMBL" id="JBAWKC010000005">
    <property type="protein sequence ID" value="MFH6770052.1"/>
    <property type="molecule type" value="Genomic_DNA"/>
</dbReference>
<comment type="caution">
    <text evidence="4">The sequence shown here is derived from an EMBL/GenBank/DDBJ whole genome shotgun (WGS) entry which is preliminary data.</text>
</comment>
<evidence type="ECO:0000256" key="1">
    <source>
        <dbReference type="ARBA" id="ARBA00022679"/>
    </source>
</evidence>
<evidence type="ECO:0000259" key="3">
    <source>
        <dbReference type="Pfam" id="PF00483"/>
    </source>
</evidence>
<dbReference type="PANTHER" id="PTHR43584">
    <property type="entry name" value="NUCLEOTIDYL TRANSFERASE"/>
    <property type="match status" value="1"/>
</dbReference>
<evidence type="ECO:0000313" key="4">
    <source>
        <dbReference type="EMBL" id="MFH6770052.1"/>
    </source>
</evidence>
<dbReference type="InterPro" id="IPR029044">
    <property type="entry name" value="Nucleotide-diphossugar_trans"/>
</dbReference>
<feature type="domain" description="Nucleotidyl transferase" evidence="3">
    <location>
        <begin position="34"/>
        <end position="250"/>
    </location>
</feature>
<protein>
    <submittedName>
        <fullName evidence="4">Sugar phosphate nucleotidyltransferase</fullName>
    </submittedName>
</protein>